<dbReference type="GO" id="GO:0016491">
    <property type="term" value="F:oxidoreductase activity"/>
    <property type="evidence" value="ECO:0007669"/>
    <property type="project" value="InterPro"/>
</dbReference>
<feature type="domain" description="Fumarate reductase/succinate dehydrogenase flavoprotein-like C-terminal" evidence="1">
    <location>
        <begin position="37"/>
        <end position="114"/>
    </location>
</feature>
<dbReference type="KEGG" id="cheb:HH215_27880"/>
<evidence type="ECO:0000313" key="3">
    <source>
        <dbReference type="Proteomes" id="UP000502248"/>
    </source>
</evidence>
<dbReference type="InterPro" id="IPR037099">
    <property type="entry name" value="Fum_R/Succ_DH_flav-like_C_sf"/>
</dbReference>
<dbReference type="RefSeq" id="WP_169282864.1">
    <property type="nucleotide sequence ID" value="NZ_CP051680.1"/>
</dbReference>
<dbReference type="Proteomes" id="UP000502248">
    <property type="component" value="Chromosome"/>
</dbReference>
<accession>A0A7Z2ZP82</accession>
<dbReference type="Gene3D" id="1.20.58.100">
    <property type="entry name" value="Fumarate reductase/succinate dehydrogenase flavoprotein-like, C-terminal domain"/>
    <property type="match status" value="1"/>
</dbReference>
<name>A0A7Z2ZP82_9BACL</name>
<sequence>MSIGRGWRLAGGGETGASVRAYEPERNSEYIRAIQDEVMPYDINFFRSEAKLRSSLSNLHEVWSAIRATTMPNGVQAVKFREATAMAAVSRWMYTSALNRTESRGMHQREDYPHLNPAQQRRLLSGGLDRVWVRESSTE</sequence>
<gene>
    <name evidence="2" type="ORF">HH215_27880</name>
</gene>
<evidence type="ECO:0000313" key="2">
    <source>
        <dbReference type="EMBL" id="QJD86615.1"/>
    </source>
</evidence>
<organism evidence="2 3">
    <name type="scientific">Cohnella herbarum</name>
    <dbReference type="NCBI Taxonomy" id="2728023"/>
    <lineage>
        <taxon>Bacteria</taxon>
        <taxon>Bacillati</taxon>
        <taxon>Bacillota</taxon>
        <taxon>Bacilli</taxon>
        <taxon>Bacillales</taxon>
        <taxon>Paenibacillaceae</taxon>
        <taxon>Cohnella</taxon>
    </lineage>
</organism>
<proteinExistence type="predicted"/>
<reference evidence="2 3" key="1">
    <citation type="submission" date="2020-04" db="EMBL/GenBank/DDBJ databases">
        <title>Genome sequencing of novel species.</title>
        <authorList>
            <person name="Heo J."/>
            <person name="Kim S.-J."/>
            <person name="Kim J.-S."/>
            <person name="Hong S.-B."/>
            <person name="Kwon S.-W."/>
        </authorList>
    </citation>
    <scope>NUCLEOTIDE SEQUENCE [LARGE SCALE GENOMIC DNA]</scope>
    <source>
        <strain evidence="2 3">MFER-1</strain>
    </source>
</reference>
<dbReference type="SUPFAM" id="SSF46977">
    <property type="entry name" value="Succinate dehydrogenase/fumarate reductase flavoprotein C-terminal domain"/>
    <property type="match status" value="1"/>
</dbReference>
<keyword evidence="3" id="KW-1185">Reference proteome</keyword>
<dbReference type="AlphaFoldDB" id="A0A7Z2ZP82"/>
<dbReference type="Pfam" id="PF02910">
    <property type="entry name" value="Succ_DH_flav_C"/>
    <property type="match status" value="1"/>
</dbReference>
<dbReference type="InterPro" id="IPR015939">
    <property type="entry name" value="Fum_Rdtase/Succ_DH_flav-like_C"/>
</dbReference>
<dbReference type="EMBL" id="CP051680">
    <property type="protein sequence ID" value="QJD86615.1"/>
    <property type="molecule type" value="Genomic_DNA"/>
</dbReference>
<evidence type="ECO:0000259" key="1">
    <source>
        <dbReference type="Pfam" id="PF02910"/>
    </source>
</evidence>
<protein>
    <recommendedName>
        <fullName evidence="1">Fumarate reductase/succinate dehydrogenase flavoprotein-like C-terminal domain-containing protein</fullName>
    </recommendedName>
</protein>